<dbReference type="EMBL" id="JAAPAO010000237">
    <property type="protein sequence ID" value="KAF4666345.1"/>
    <property type="molecule type" value="Genomic_DNA"/>
</dbReference>
<organism evidence="2 3">
    <name type="scientific">Perkinsus chesapeaki</name>
    <name type="common">Clam parasite</name>
    <name type="synonym">Perkinsus andrewsi</name>
    <dbReference type="NCBI Taxonomy" id="330153"/>
    <lineage>
        <taxon>Eukaryota</taxon>
        <taxon>Sar</taxon>
        <taxon>Alveolata</taxon>
        <taxon>Perkinsozoa</taxon>
        <taxon>Perkinsea</taxon>
        <taxon>Perkinsida</taxon>
        <taxon>Perkinsidae</taxon>
        <taxon>Perkinsus</taxon>
    </lineage>
</organism>
<reference evidence="2 3" key="1">
    <citation type="submission" date="2020-04" db="EMBL/GenBank/DDBJ databases">
        <title>Perkinsus chesapeaki whole genome sequence.</title>
        <authorList>
            <person name="Bogema D.R."/>
        </authorList>
    </citation>
    <scope>NUCLEOTIDE SEQUENCE [LARGE SCALE GENOMIC DNA]</scope>
    <source>
        <strain evidence="2">ATCC PRA-425</strain>
    </source>
</reference>
<name>A0A7J6M4F1_PERCH</name>
<evidence type="ECO:0000313" key="2">
    <source>
        <dbReference type="EMBL" id="KAF4666345.1"/>
    </source>
</evidence>
<keyword evidence="3" id="KW-1185">Reference proteome</keyword>
<sequence>MQEACDAVVKDARGVLKKSHPQEAIGSSCVGCSKPKPEAAFVDSLCELAPVIILQLVSLVTSSFISRSHSFKAVDTRIQGVPGYCEVLLGQHQRVVFQLSSNDNTPSFEIITLACPGDKYGGQHEPEDFIRPVGTDGKSILLDKLEEETIKKIPGNKAKGKCSARAKALYETMKKEKDFPHNADPNEALVEHLCAKIRGISNELNDKRLALEAQLSSRLAELATLDSQIQAIEDPSSKARGLDSSDGVRNEDGRTPSSSSRSLSDKAKPRKSRFLSDLGPNLHTGQLYSSQPQTYRSLRKGETSASAPATAGPLPKDFSRTCSIEHEGSRVEVEVKINHKNSSAQVRSLECKYPDGQLIQYAPHDIPGITRIPVLASWRSQLINDFVTAKSIDERCVMVRHLNISRDAGILKDLCRSAYNEVRKTQRGKPEQVHHPKLYETRIDDRGKARTYV</sequence>
<feature type="compositionally biased region" description="Basic and acidic residues" evidence="1">
    <location>
        <begin position="235"/>
        <end position="254"/>
    </location>
</feature>
<evidence type="ECO:0000313" key="3">
    <source>
        <dbReference type="Proteomes" id="UP000591131"/>
    </source>
</evidence>
<accession>A0A7J6M4F1</accession>
<feature type="compositionally biased region" description="Polar residues" evidence="1">
    <location>
        <begin position="283"/>
        <end position="296"/>
    </location>
</feature>
<proteinExistence type="predicted"/>
<evidence type="ECO:0000256" key="1">
    <source>
        <dbReference type="SAM" id="MobiDB-lite"/>
    </source>
</evidence>
<dbReference type="AlphaFoldDB" id="A0A7J6M4F1"/>
<gene>
    <name evidence="2" type="ORF">FOL47_004128</name>
</gene>
<comment type="caution">
    <text evidence="2">The sequence shown here is derived from an EMBL/GenBank/DDBJ whole genome shotgun (WGS) entry which is preliminary data.</text>
</comment>
<feature type="region of interest" description="Disordered" evidence="1">
    <location>
        <begin position="233"/>
        <end position="317"/>
    </location>
</feature>
<protein>
    <submittedName>
        <fullName evidence="2">Uncharacterized protein</fullName>
    </submittedName>
</protein>
<dbReference type="Proteomes" id="UP000591131">
    <property type="component" value="Unassembled WGS sequence"/>
</dbReference>